<evidence type="ECO:0000313" key="2">
    <source>
        <dbReference type="EMBL" id="QHU10232.1"/>
    </source>
</evidence>
<reference evidence="2" key="1">
    <citation type="journal article" date="2020" name="Nature">
        <title>Giant virus diversity and host interactions through global metagenomics.</title>
        <authorList>
            <person name="Schulz F."/>
            <person name="Roux S."/>
            <person name="Paez-Espino D."/>
            <person name="Jungbluth S."/>
            <person name="Walsh D.A."/>
            <person name="Denef V.J."/>
            <person name="McMahon K.D."/>
            <person name="Konstantinidis K.T."/>
            <person name="Eloe-Fadrosh E.A."/>
            <person name="Kyrpides N.C."/>
            <person name="Woyke T."/>
        </authorList>
    </citation>
    <scope>NUCLEOTIDE SEQUENCE</scope>
    <source>
        <strain evidence="2">GVMAG-S-1101164-67</strain>
    </source>
</reference>
<name>A0A6C0JWT0_9ZZZZ</name>
<accession>A0A6C0JWT0</accession>
<evidence type="ECO:0008006" key="3">
    <source>
        <dbReference type="Google" id="ProtNLM"/>
    </source>
</evidence>
<proteinExistence type="predicted"/>
<feature type="transmembrane region" description="Helical" evidence="1">
    <location>
        <begin position="12"/>
        <end position="29"/>
    </location>
</feature>
<keyword evidence="1" id="KW-1133">Transmembrane helix</keyword>
<dbReference type="AlphaFoldDB" id="A0A6C0JWT0"/>
<dbReference type="Gene3D" id="3.40.50.150">
    <property type="entry name" value="Vaccinia Virus protein VP39"/>
    <property type="match status" value="1"/>
</dbReference>
<dbReference type="NCBIfam" id="TIGR01444">
    <property type="entry name" value="fkbM_fam"/>
    <property type="match status" value="1"/>
</dbReference>
<dbReference type="EMBL" id="MN740751">
    <property type="protein sequence ID" value="QHU10232.1"/>
    <property type="molecule type" value="Genomic_DNA"/>
</dbReference>
<dbReference type="SUPFAM" id="SSF53335">
    <property type="entry name" value="S-adenosyl-L-methionine-dependent methyltransferases"/>
    <property type="match status" value="1"/>
</dbReference>
<evidence type="ECO:0000256" key="1">
    <source>
        <dbReference type="SAM" id="Phobius"/>
    </source>
</evidence>
<dbReference type="InterPro" id="IPR006342">
    <property type="entry name" value="FkbM_mtfrase"/>
</dbReference>
<protein>
    <recommendedName>
        <fullName evidence="3">Methyltransferase FkbM domain-containing protein</fullName>
    </recommendedName>
</protein>
<keyword evidence="1" id="KW-0812">Transmembrane</keyword>
<dbReference type="InterPro" id="IPR029063">
    <property type="entry name" value="SAM-dependent_MTases_sf"/>
</dbReference>
<keyword evidence="1" id="KW-0472">Membrane</keyword>
<organism evidence="2">
    <name type="scientific">viral metagenome</name>
    <dbReference type="NCBI Taxonomy" id="1070528"/>
    <lineage>
        <taxon>unclassified sequences</taxon>
        <taxon>metagenomes</taxon>
        <taxon>organismal metagenomes</taxon>
    </lineage>
</organism>
<sequence>MVVMSTKIYIKIIFNYIIFNCIMIILYGIENNTIDVTDICLAKLEINNTITIPSGDLMRAQYFTDPICGVLKSVFIMHNGNLMSYDHNSTIKINTITNEIVSTSISDINNKTANIQNQLRLNYGSFNDELPEQKMAVRYLTGNEKVLEIGGNIGRNTLIIAHILGTNPNFVSLESDPDIANQLIENRNLNNFNFHIENSALSKRKLIQRHWETMVSDVLLDGYKWINTITLDELNAKYNIEFDTLVLDCEGAFYYILMDMPEILDNIKLIIMENDYTDITHKQYIDSVLRKNDFYVDYVEGGGWGPCYNNFFEVWKKQ</sequence>